<sequence>MERIPMKLQLIVIFFCVMAVPAVILTWYSGEQVLRNSEHAIAESSLAELNANRELIEHALNNLVQNTVRLTSTHVFDRIRTYDTFMELNSSYSTVSGARAVLQELLNLNRTNEGIDSSFFHLSDSDYVISTDKGIKKLERYDSIDWISDALSRHRGIAGVWYPRKLDSGINVMSYVLPLNRLSTTTRGVLVINLKESQIGSLFHSAGTGQQEYMLLNAEGMILSHSDKAKLLQNAAEQPVVQDIVRDKASEGYKYVERMGERLLYTWSRSGKLGWMNVNIDSVNTLMAGSHAVQRDIMLLTAIIVLCGTVLAVILATWVSRPVRELVRAMGARSSLGTGIIQGKNELNFLDKAFKRMQEEEEVLNRLLQVREQDAHNLAVHRMIRGETAPQADELFPDKYFMAVIVSIDRYRNYISKTNPETRSYHRYHIISDCEDIFRQEGIRARSIYHGDGCFVIVLNFGFSDEGSPVAAIQTALNVARKQAGQLLGNSVTIGVSSQADRSEMLADCVSEAMEAIKQGMVVGSGEILYWEDEAVRDKKYIYPVHSERRILNFLDKGDLKGIARELQIIGNEIRSADYVSYDNIVFIYYQLAGVTMKHLRENNVSTARIFTGRGNIYATLAAMDTLDELEEYLYEFFDEIVQYFTRSSGEANHHLTRIVQYLKEHYHKEIVFEDMARDVGISYSHMRRIVYELTGKSLNDYLNHLRVERAKELLRNSPLTITQIASEVGYYNAQSFNRFFKKFEGISPSAYKMTQIE</sequence>
<evidence type="ECO:0000313" key="12">
    <source>
        <dbReference type="Proteomes" id="UP000565468"/>
    </source>
</evidence>
<keyword evidence="8" id="KW-0804">Transcription</keyword>
<evidence type="ECO:0000256" key="2">
    <source>
        <dbReference type="ARBA" id="ARBA00022475"/>
    </source>
</evidence>
<dbReference type="PROSITE" id="PS00041">
    <property type="entry name" value="HTH_ARAC_FAMILY_1"/>
    <property type="match status" value="1"/>
</dbReference>
<dbReference type="InterPro" id="IPR018062">
    <property type="entry name" value="HTH_AraC-typ_CS"/>
</dbReference>
<evidence type="ECO:0000259" key="10">
    <source>
        <dbReference type="PROSITE" id="PS01124"/>
    </source>
</evidence>
<dbReference type="Proteomes" id="UP000565468">
    <property type="component" value="Unassembled WGS sequence"/>
</dbReference>
<dbReference type="PROSITE" id="PS01124">
    <property type="entry name" value="HTH_ARAC_FAMILY_2"/>
    <property type="match status" value="1"/>
</dbReference>
<gene>
    <name evidence="11" type="ORF">HII30_06625</name>
</gene>
<dbReference type="InterPro" id="IPR018060">
    <property type="entry name" value="HTH_AraC"/>
</dbReference>
<keyword evidence="5" id="KW-0805">Transcription regulation</keyword>
<dbReference type="GO" id="GO:0003700">
    <property type="term" value="F:DNA-binding transcription factor activity"/>
    <property type="evidence" value="ECO:0007669"/>
    <property type="project" value="InterPro"/>
</dbReference>
<keyword evidence="4 9" id="KW-1133">Transmembrane helix</keyword>
<accession>A0A848M5B9</accession>
<dbReference type="GO" id="GO:0005886">
    <property type="term" value="C:plasma membrane"/>
    <property type="evidence" value="ECO:0007669"/>
    <property type="project" value="UniProtKB-SubCell"/>
</dbReference>
<evidence type="ECO:0000313" key="11">
    <source>
        <dbReference type="EMBL" id="NMO95459.1"/>
    </source>
</evidence>
<dbReference type="GO" id="GO:0043565">
    <property type="term" value="F:sequence-specific DNA binding"/>
    <property type="evidence" value="ECO:0007669"/>
    <property type="project" value="InterPro"/>
</dbReference>
<dbReference type="Pfam" id="PF02743">
    <property type="entry name" value="dCache_1"/>
    <property type="match status" value="1"/>
</dbReference>
<dbReference type="SMART" id="SM00342">
    <property type="entry name" value="HTH_ARAC"/>
    <property type="match status" value="1"/>
</dbReference>
<keyword evidence="6" id="KW-0238">DNA-binding</keyword>
<evidence type="ECO:0000256" key="8">
    <source>
        <dbReference type="ARBA" id="ARBA00023163"/>
    </source>
</evidence>
<proteinExistence type="predicted"/>
<dbReference type="AlphaFoldDB" id="A0A848M5B9"/>
<keyword evidence="12" id="KW-1185">Reference proteome</keyword>
<dbReference type="PRINTS" id="PR00032">
    <property type="entry name" value="HTHARAC"/>
</dbReference>
<evidence type="ECO:0000256" key="4">
    <source>
        <dbReference type="ARBA" id="ARBA00022989"/>
    </source>
</evidence>
<protein>
    <submittedName>
        <fullName evidence="11">AraC family transcriptional regulator</fullName>
    </submittedName>
</protein>
<organism evidence="11 12">
    <name type="scientific">Paenibacillus lemnae</name>
    <dbReference type="NCBI Taxonomy" id="1330551"/>
    <lineage>
        <taxon>Bacteria</taxon>
        <taxon>Bacillati</taxon>
        <taxon>Bacillota</taxon>
        <taxon>Bacilli</taxon>
        <taxon>Bacillales</taxon>
        <taxon>Paenibacillaceae</taxon>
        <taxon>Paenibacillus</taxon>
    </lineage>
</organism>
<comment type="subcellular location">
    <subcellularLocation>
        <location evidence="1">Cell membrane</location>
        <topology evidence="1">Multi-pass membrane protein</topology>
    </subcellularLocation>
</comment>
<feature type="domain" description="HTH araC/xylS-type" evidence="10">
    <location>
        <begin position="657"/>
        <end position="755"/>
    </location>
</feature>
<evidence type="ECO:0000256" key="9">
    <source>
        <dbReference type="SAM" id="Phobius"/>
    </source>
</evidence>
<dbReference type="SUPFAM" id="SSF46689">
    <property type="entry name" value="Homeodomain-like"/>
    <property type="match status" value="2"/>
</dbReference>
<dbReference type="InterPro" id="IPR020449">
    <property type="entry name" value="Tscrpt_reg_AraC-type_HTH"/>
</dbReference>
<dbReference type="InterPro" id="IPR009057">
    <property type="entry name" value="Homeodomain-like_sf"/>
</dbReference>
<dbReference type="Gene3D" id="6.10.340.10">
    <property type="match status" value="1"/>
</dbReference>
<evidence type="ECO:0000256" key="7">
    <source>
        <dbReference type="ARBA" id="ARBA00023136"/>
    </source>
</evidence>
<keyword evidence="2" id="KW-1003">Cell membrane</keyword>
<evidence type="ECO:0000256" key="5">
    <source>
        <dbReference type="ARBA" id="ARBA00023015"/>
    </source>
</evidence>
<dbReference type="InterPro" id="IPR033479">
    <property type="entry name" value="dCache_1"/>
</dbReference>
<feature type="transmembrane region" description="Helical" evidence="9">
    <location>
        <begin position="297"/>
        <end position="319"/>
    </location>
</feature>
<dbReference type="Pfam" id="PF12833">
    <property type="entry name" value="HTH_18"/>
    <property type="match status" value="1"/>
</dbReference>
<evidence type="ECO:0000256" key="1">
    <source>
        <dbReference type="ARBA" id="ARBA00004651"/>
    </source>
</evidence>
<feature type="transmembrane region" description="Helical" evidence="9">
    <location>
        <begin position="6"/>
        <end position="28"/>
    </location>
</feature>
<dbReference type="PANTHER" id="PTHR43280:SF2">
    <property type="entry name" value="HTH-TYPE TRANSCRIPTIONAL REGULATOR EXSA"/>
    <property type="match status" value="1"/>
</dbReference>
<keyword evidence="7 9" id="KW-0472">Membrane</keyword>
<dbReference type="PANTHER" id="PTHR43280">
    <property type="entry name" value="ARAC-FAMILY TRANSCRIPTIONAL REGULATOR"/>
    <property type="match status" value="1"/>
</dbReference>
<dbReference type="Gene3D" id="1.10.10.60">
    <property type="entry name" value="Homeodomain-like"/>
    <property type="match status" value="2"/>
</dbReference>
<name>A0A848M5B9_PAELE</name>
<evidence type="ECO:0000256" key="3">
    <source>
        <dbReference type="ARBA" id="ARBA00022692"/>
    </source>
</evidence>
<evidence type="ECO:0000256" key="6">
    <source>
        <dbReference type="ARBA" id="ARBA00023125"/>
    </source>
</evidence>
<comment type="caution">
    <text evidence="11">The sequence shown here is derived from an EMBL/GenBank/DDBJ whole genome shotgun (WGS) entry which is preliminary data.</text>
</comment>
<reference evidence="11 12" key="1">
    <citation type="submission" date="2020-04" db="EMBL/GenBank/DDBJ databases">
        <title>Paenibacillus algicola sp. nov., a novel marine bacterium producing alginate lyase.</title>
        <authorList>
            <person name="Huang H."/>
        </authorList>
    </citation>
    <scope>NUCLEOTIDE SEQUENCE [LARGE SCALE GENOMIC DNA]</scope>
    <source>
        <strain evidence="11 12">L7-75</strain>
    </source>
</reference>
<keyword evidence="3 9" id="KW-0812">Transmembrane</keyword>
<dbReference type="EMBL" id="JABBPN010000004">
    <property type="protein sequence ID" value="NMO95459.1"/>
    <property type="molecule type" value="Genomic_DNA"/>
</dbReference>